<dbReference type="EMBL" id="QGEG01000003">
    <property type="protein sequence ID" value="PWL37942.1"/>
    <property type="molecule type" value="Genomic_DNA"/>
</dbReference>
<dbReference type="Proteomes" id="UP000245762">
    <property type="component" value="Unassembled WGS sequence"/>
</dbReference>
<keyword evidence="1" id="KW-0805">Transcription regulation</keyword>
<dbReference type="GO" id="GO:0003677">
    <property type="term" value="F:DNA binding"/>
    <property type="evidence" value="ECO:0007669"/>
    <property type="project" value="UniProtKB-UniRule"/>
</dbReference>
<dbReference type="Pfam" id="PF16925">
    <property type="entry name" value="TetR_C_13"/>
    <property type="match status" value="1"/>
</dbReference>
<dbReference type="RefSeq" id="WP_109664373.1">
    <property type="nucleotide sequence ID" value="NZ_QGEG01000003.1"/>
</dbReference>
<dbReference type="OrthoDB" id="9787680at2"/>
<evidence type="ECO:0000259" key="5">
    <source>
        <dbReference type="PROSITE" id="PS50977"/>
    </source>
</evidence>
<sequence length="199" mass="22677">MEIKTIKGEQKSDALLEKGMEILWSKGYNATSVNDIVQAAGVPKGSFYFYFKSKEDFTVKAIGKYFDTMFPPALEILKDKTVSPKHRILNFYEYRTKVLKEEFDCKMGCMGCNLVNEMAEHNEEIRLAVQMKTEIVNSHITSVVIEGQENDEINPDIEATNLVAFMEDAGRGAMVSMKEQDSSYPIDNFMKMIRTLILN</sequence>
<dbReference type="PRINTS" id="PR00455">
    <property type="entry name" value="HTHTETR"/>
</dbReference>
<dbReference type="PROSITE" id="PS50977">
    <property type="entry name" value="HTH_TETR_2"/>
    <property type="match status" value="1"/>
</dbReference>
<dbReference type="PANTHER" id="PTHR47506:SF6">
    <property type="entry name" value="HTH-TYPE TRANSCRIPTIONAL REPRESSOR NEMR"/>
    <property type="match status" value="1"/>
</dbReference>
<reference evidence="6 7" key="1">
    <citation type="submission" date="2018-05" db="EMBL/GenBank/DDBJ databases">
        <title>Complete genome sequence of Flagellimonas aquimarina ECD12 isolated from seaweed Ecklonia cava.</title>
        <authorList>
            <person name="Choi S."/>
            <person name="Seong C."/>
        </authorList>
    </citation>
    <scope>NUCLEOTIDE SEQUENCE [LARGE SCALE GENOMIC DNA]</scope>
    <source>
        <strain evidence="6 7">ECD12</strain>
    </source>
</reference>
<dbReference type="InterPro" id="IPR011075">
    <property type="entry name" value="TetR_C"/>
</dbReference>
<dbReference type="Pfam" id="PF00440">
    <property type="entry name" value="TetR_N"/>
    <property type="match status" value="1"/>
</dbReference>
<dbReference type="InterPro" id="IPR009057">
    <property type="entry name" value="Homeodomain-like_sf"/>
</dbReference>
<feature type="DNA-binding region" description="H-T-H motif" evidence="4">
    <location>
        <begin position="32"/>
        <end position="51"/>
    </location>
</feature>
<dbReference type="InterPro" id="IPR036271">
    <property type="entry name" value="Tet_transcr_reg_TetR-rel_C_sf"/>
</dbReference>
<protein>
    <recommendedName>
        <fullName evidence="5">HTH tetR-type domain-containing protein</fullName>
    </recommendedName>
</protein>
<keyword evidence="7" id="KW-1185">Reference proteome</keyword>
<dbReference type="SUPFAM" id="SSF48498">
    <property type="entry name" value="Tetracyclin repressor-like, C-terminal domain"/>
    <property type="match status" value="1"/>
</dbReference>
<feature type="domain" description="HTH tetR-type" evidence="5">
    <location>
        <begin position="9"/>
        <end position="69"/>
    </location>
</feature>
<evidence type="ECO:0000256" key="4">
    <source>
        <dbReference type="PROSITE-ProRule" id="PRU00335"/>
    </source>
</evidence>
<dbReference type="InterPro" id="IPR001647">
    <property type="entry name" value="HTH_TetR"/>
</dbReference>
<dbReference type="SUPFAM" id="SSF46689">
    <property type="entry name" value="Homeodomain-like"/>
    <property type="match status" value="1"/>
</dbReference>
<evidence type="ECO:0000256" key="2">
    <source>
        <dbReference type="ARBA" id="ARBA00023125"/>
    </source>
</evidence>
<accession>A0A316KUQ1</accession>
<proteinExistence type="predicted"/>
<evidence type="ECO:0000313" key="7">
    <source>
        <dbReference type="Proteomes" id="UP000245762"/>
    </source>
</evidence>
<keyword evidence="2 4" id="KW-0238">DNA-binding</keyword>
<organism evidence="6 7">
    <name type="scientific">Flagellimonas aquimarina</name>
    <dbReference type="NCBI Taxonomy" id="2201895"/>
    <lineage>
        <taxon>Bacteria</taxon>
        <taxon>Pseudomonadati</taxon>
        <taxon>Bacteroidota</taxon>
        <taxon>Flavobacteriia</taxon>
        <taxon>Flavobacteriales</taxon>
        <taxon>Flavobacteriaceae</taxon>
        <taxon>Flagellimonas</taxon>
    </lineage>
</organism>
<evidence type="ECO:0000256" key="1">
    <source>
        <dbReference type="ARBA" id="ARBA00023015"/>
    </source>
</evidence>
<evidence type="ECO:0000313" key="6">
    <source>
        <dbReference type="EMBL" id="PWL37942.1"/>
    </source>
</evidence>
<keyword evidence="3" id="KW-0804">Transcription</keyword>
<dbReference type="AlphaFoldDB" id="A0A316KUQ1"/>
<dbReference type="PANTHER" id="PTHR47506">
    <property type="entry name" value="TRANSCRIPTIONAL REGULATORY PROTEIN"/>
    <property type="match status" value="1"/>
</dbReference>
<gene>
    <name evidence="6" type="ORF">DKG77_14385</name>
</gene>
<name>A0A316KUQ1_9FLAO</name>
<comment type="caution">
    <text evidence="6">The sequence shown here is derived from an EMBL/GenBank/DDBJ whole genome shotgun (WGS) entry which is preliminary data.</text>
</comment>
<evidence type="ECO:0000256" key="3">
    <source>
        <dbReference type="ARBA" id="ARBA00023163"/>
    </source>
</evidence>
<dbReference type="Gene3D" id="1.10.357.10">
    <property type="entry name" value="Tetracycline Repressor, domain 2"/>
    <property type="match status" value="1"/>
</dbReference>